<evidence type="ECO:0000313" key="2">
    <source>
        <dbReference type="Proteomes" id="UP000799755"/>
    </source>
</evidence>
<dbReference type="Proteomes" id="UP000799755">
    <property type="component" value="Unassembled WGS sequence"/>
</dbReference>
<accession>A0ACB6QU57</accession>
<protein>
    <submittedName>
        <fullName evidence="1">Uncharacterized protein</fullName>
    </submittedName>
</protein>
<evidence type="ECO:0000313" key="1">
    <source>
        <dbReference type="EMBL" id="KAF2470461.1"/>
    </source>
</evidence>
<keyword evidence="2" id="KW-1185">Reference proteome</keyword>
<reference evidence="1" key="1">
    <citation type="journal article" date="2020" name="Stud. Mycol.">
        <title>101 Dothideomycetes genomes: a test case for predicting lifestyles and emergence of pathogens.</title>
        <authorList>
            <person name="Haridas S."/>
            <person name="Albert R."/>
            <person name="Binder M."/>
            <person name="Bloem J."/>
            <person name="Labutti K."/>
            <person name="Salamov A."/>
            <person name="Andreopoulos B."/>
            <person name="Baker S."/>
            <person name="Barry K."/>
            <person name="Bills G."/>
            <person name="Bluhm B."/>
            <person name="Cannon C."/>
            <person name="Castanera R."/>
            <person name="Culley D."/>
            <person name="Daum C."/>
            <person name="Ezra D."/>
            <person name="Gonzalez J."/>
            <person name="Henrissat B."/>
            <person name="Kuo A."/>
            <person name="Liang C."/>
            <person name="Lipzen A."/>
            <person name="Lutzoni F."/>
            <person name="Magnuson J."/>
            <person name="Mondo S."/>
            <person name="Nolan M."/>
            <person name="Ohm R."/>
            <person name="Pangilinan J."/>
            <person name="Park H.-J."/>
            <person name="Ramirez L."/>
            <person name="Alfaro M."/>
            <person name="Sun H."/>
            <person name="Tritt A."/>
            <person name="Yoshinaga Y."/>
            <person name="Zwiers L.-H."/>
            <person name="Turgeon B."/>
            <person name="Goodwin S."/>
            <person name="Spatafora J."/>
            <person name="Crous P."/>
            <person name="Grigoriev I."/>
        </authorList>
    </citation>
    <scope>NUCLEOTIDE SEQUENCE</scope>
    <source>
        <strain evidence="1">ATCC 200398</strain>
    </source>
</reference>
<name>A0ACB6QU57_9PLEO</name>
<comment type="caution">
    <text evidence="1">The sequence shown here is derived from an EMBL/GenBank/DDBJ whole genome shotgun (WGS) entry which is preliminary data.</text>
</comment>
<sequence length="203" mass="21374">MADTTIANLSPAEQAQLNYRQLAAEHIRELSSVNERIPPLLLTSATALSTLTNAPISHPSYPHPPPHADTPAYRQSRFLDSAQEFFTSITSIRETLHAQINDLHDNHVIAAEVMKVPADTTATAATGGVRGAGAGGIVGGGKEKAKTGMEGITNGGMGSFDIGVLNTRARGGRIADGEVLARLERLVDGFGKEDEGEGMYVDG</sequence>
<dbReference type="EMBL" id="MU003508">
    <property type="protein sequence ID" value="KAF2470461.1"/>
    <property type="molecule type" value="Genomic_DNA"/>
</dbReference>
<gene>
    <name evidence="1" type="ORF">BDR25DRAFT_35017</name>
</gene>
<proteinExistence type="predicted"/>
<organism evidence="1 2">
    <name type="scientific">Lindgomyces ingoldianus</name>
    <dbReference type="NCBI Taxonomy" id="673940"/>
    <lineage>
        <taxon>Eukaryota</taxon>
        <taxon>Fungi</taxon>
        <taxon>Dikarya</taxon>
        <taxon>Ascomycota</taxon>
        <taxon>Pezizomycotina</taxon>
        <taxon>Dothideomycetes</taxon>
        <taxon>Pleosporomycetidae</taxon>
        <taxon>Pleosporales</taxon>
        <taxon>Lindgomycetaceae</taxon>
        <taxon>Lindgomyces</taxon>
    </lineage>
</organism>